<dbReference type="InterPro" id="IPR011332">
    <property type="entry name" value="Ribosomal_zn-bd"/>
</dbReference>
<dbReference type="GO" id="GO:0006412">
    <property type="term" value="P:translation"/>
    <property type="evidence" value="ECO:0007669"/>
    <property type="project" value="UniProtKB-UniRule"/>
</dbReference>
<protein>
    <recommendedName>
        <fullName evidence="4 5">Large ribosomal subunit protein bL32c</fullName>
    </recommendedName>
</protein>
<dbReference type="HAMAP" id="MF_00340">
    <property type="entry name" value="Ribosomal_bL32"/>
    <property type="match status" value="1"/>
</dbReference>
<accession>A0A2Z4MAK6</accession>
<comment type="subcellular location">
    <subcellularLocation>
        <location evidence="5">Plastid</location>
        <location evidence="5">Chloroplast</location>
    </subcellularLocation>
</comment>
<dbReference type="PANTHER" id="PTHR36083">
    <property type="entry name" value="50S RIBOSOMAL PROTEIN L32, CHLOROPLASTIC"/>
    <property type="match status" value="1"/>
</dbReference>
<organism evidence="7">
    <name type="scientific">Scotinosphaera sp. NIES-154</name>
    <dbReference type="NCBI Taxonomy" id="2249731"/>
    <lineage>
        <taxon>Eukaryota</taxon>
        <taxon>Viridiplantae</taxon>
        <taxon>Chlorophyta</taxon>
        <taxon>core chlorophytes</taxon>
        <taxon>Ulvophyceae</taxon>
        <taxon>Scotinosphaerales</taxon>
        <taxon>Scotinosphaeraceae</taxon>
        <taxon>Scotinosphaera</taxon>
    </lineage>
</organism>
<feature type="compositionally biased region" description="Basic residues" evidence="6">
    <location>
        <begin position="1"/>
        <end position="25"/>
    </location>
</feature>
<evidence type="ECO:0000256" key="6">
    <source>
        <dbReference type="SAM" id="MobiDB-lite"/>
    </source>
</evidence>
<reference evidence="7" key="1">
    <citation type="submission" date="2017-12" db="EMBL/GenBank/DDBJ databases">
        <title>Resolution of core Chlorophyta phylogeny using heterogeneous models with AT-rich chloroplast sequence data.</title>
        <authorList>
            <person name="Fang L."/>
        </authorList>
    </citation>
    <scope>NUCLEOTIDE SEQUENCE</scope>
</reference>
<keyword evidence="2 5" id="KW-0689">Ribosomal protein</keyword>
<sequence length="67" mass="7585">MAVPKKRMSKSKKNIRKNVWKKKAQKNANQALSIAKYVLYGVSKQAKKSNASYGFSKPKPESLEKKS</sequence>
<dbReference type="EMBL" id="MG721946">
    <property type="protein sequence ID" value="AWX53502.1"/>
    <property type="molecule type" value="Genomic_DNA"/>
</dbReference>
<dbReference type="GO" id="GO:0003735">
    <property type="term" value="F:structural constituent of ribosome"/>
    <property type="evidence" value="ECO:0007669"/>
    <property type="project" value="InterPro"/>
</dbReference>
<dbReference type="AlphaFoldDB" id="A0A2Z4MAK6"/>
<dbReference type="SUPFAM" id="SSF57829">
    <property type="entry name" value="Zn-binding ribosomal proteins"/>
    <property type="match status" value="1"/>
</dbReference>
<evidence type="ECO:0000256" key="4">
    <source>
        <dbReference type="ARBA" id="ARBA00035280"/>
    </source>
</evidence>
<evidence type="ECO:0000256" key="3">
    <source>
        <dbReference type="ARBA" id="ARBA00023274"/>
    </source>
</evidence>
<geneLocation type="chloroplast" evidence="7"/>
<comment type="similarity">
    <text evidence="1 5">Belongs to the bacterial ribosomal protein bL32 family.</text>
</comment>
<evidence type="ECO:0000256" key="2">
    <source>
        <dbReference type="ARBA" id="ARBA00022980"/>
    </source>
</evidence>
<gene>
    <name evidence="5 7" type="primary">rpl32</name>
</gene>
<name>A0A2Z4MAK6_9CHLO</name>
<keyword evidence="3 5" id="KW-0687">Ribonucleoprotein</keyword>
<dbReference type="GO" id="GO:0015934">
    <property type="term" value="C:large ribosomal subunit"/>
    <property type="evidence" value="ECO:0007669"/>
    <property type="project" value="InterPro"/>
</dbReference>
<evidence type="ECO:0000256" key="1">
    <source>
        <dbReference type="ARBA" id="ARBA00008560"/>
    </source>
</evidence>
<keyword evidence="7" id="KW-0934">Plastid</keyword>
<dbReference type="Pfam" id="PF01783">
    <property type="entry name" value="Ribosomal_L32p"/>
    <property type="match status" value="1"/>
</dbReference>
<dbReference type="InterPro" id="IPR002677">
    <property type="entry name" value="Ribosomal_bL32"/>
</dbReference>
<dbReference type="InterPro" id="IPR044958">
    <property type="entry name" value="Ribosomal_bL32_plant/cyanobact"/>
</dbReference>
<feature type="region of interest" description="Disordered" evidence="6">
    <location>
        <begin position="1"/>
        <end position="26"/>
    </location>
</feature>
<feature type="region of interest" description="Disordered" evidence="6">
    <location>
        <begin position="46"/>
        <end position="67"/>
    </location>
</feature>
<proteinExistence type="inferred from homology"/>
<dbReference type="GO" id="GO:0009507">
    <property type="term" value="C:chloroplast"/>
    <property type="evidence" value="ECO:0007669"/>
    <property type="project" value="UniProtKB-SubCell"/>
</dbReference>
<keyword evidence="7" id="KW-0150">Chloroplast</keyword>
<feature type="compositionally biased region" description="Basic and acidic residues" evidence="6">
    <location>
        <begin position="58"/>
        <end position="67"/>
    </location>
</feature>
<dbReference type="PANTHER" id="PTHR36083:SF1">
    <property type="entry name" value="LARGE RIBOSOMAL SUBUNIT PROTEIN BL32C"/>
    <property type="match status" value="1"/>
</dbReference>
<evidence type="ECO:0000313" key="7">
    <source>
        <dbReference type="EMBL" id="AWX53502.1"/>
    </source>
</evidence>
<evidence type="ECO:0000256" key="5">
    <source>
        <dbReference type="HAMAP-Rule" id="MF_00340"/>
    </source>
</evidence>